<comment type="similarity">
    <text evidence="1 9 10">Belongs to the peptidase S8 family.</text>
</comment>
<dbReference type="PRINTS" id="PR00723">
    <property type="entry name" value="SUBTILISIN"/>
</dbReference>
<evidence type="ECO:0000256" key="7">
    <source>
        <dbReference type="ARBA" id="ARBA00022825"/>
    </source>
</evidence>
<dbReference type="InterPro" id="IPR003137">
    <property type="entry name" value="PA_domain"/>
</dbReference>
<keyword evidence="3" id="KW-0964">Secreted</keyword>
<dbReference type="InterPro" id="IPR015500">
    <property type="entry name" value="Peptidase_S8_subtilisin-rel"/>
</dbReference>
<proteinExistence type="inferred from homology"/>
<dbReference type="InterPro" id="IPR036852">
    <property type="entry name" value="Peptidase_S8/S53_dom_sf"/>
</dbReference>
<dbReference type="AlphaFoldDB" id="A0A3S1D4X6"/>
<dbReference type="PROSITE" id="PS00137">
    <property type="entry name" value="SUBTILASE_HIS"/>
    <property type="match status" value="1"/>
</dbReference>
<evidence type="ECO:0000256" key="6">
    <source>
        <dbReference type="ARBA" id="ARBA00022801"/>
    </source>
</evidence>
<evidence type="ECO:0000256" key="9">
    <source>
        <dbReference type="PROSITE-ProRule" id="PRU01240"/>
    </source>
</evidence>
<feature type="signal peptide" evidence="12">
    <location>
        <begin position="1"/>
        <end position="30"/>
    </location>
</feature>
<dbReference type="PROSITE" id="PS51892">
    <property type="entry name" value="SUBTILASE"/>
    <property type="match status" value="1"/>
</dbReference>
<dbReference type="GO" id="GO:0004252">
    <property type="term" value="F:serine-type endopeptidase activity"/>
    <property type="evidence" value="ECO:0007669"/>
    <property type="project" value="UniProtKB-UniRule"/>
</dbReference>
<dbReference type="InterPro" id="IPR023828">
    <property type="entry name" value="Peptidase_S8_Ser-AS"/>
</dbReference>
<keyword evidence="6 9" id="KW-0378">Hydrolase</keyword>
<dbReference type="SMART" id="SM00635">
    <property type="entry name" value="BID_2"/>
    <property type="match status" value="1"/>
</dbReference>
<evidence type="ECO:0000256" key="8">
    <source>
        <dbReference type="PIRSR" id="PIRSR615500-1"/>
    </source>
</evidence>
<dbReference type="SUPFAM" id="SSF49373">
    <property type="entry name" value="Invasin/intimin cell-adhesion fragments"/>
    <property type="match status" value="1"/>
</dbReference>
<feature type="chain" id="PRO_5018530263" description="BIG2 domain-containing protein" evidence="12">
    <location>
        <begin position="31"/>
        <end position="1242"/>
    </location>
</feature>
<dbReference type="PANTHER" id="PTHR43806">
    <property type="entry name" value="PEPTIDASE S8"/>
    <property type="match status" value="1"/>
</dbReference>
<dbReference type="EMBL" id="RZNX01000005">
    <property type="protein sequence ID" value="RUT29869.1"/>
    <property type="molecule type" value="Genomic_DNA"/>
</dbReference>
<evidence type="ECO:0000256" key="12">
    <source>
        <dbReference type="SAM" id="SignalP"/>
    </source>
</evidence>
<dbReference type="Pfam" id="PF02368">
    <property type="entry name" value="Big_2"/>
    <property type="match status" value="1"/>
</dbReference>
<protein>
    <recommendedName>
        <fullName evidence="13">BIG2 domain-containing protein</fullName>
    </recommendedName>
</protein>
<evidence type="ECO:0000256" key="1">
    <source>
        <dbReference type="ARBA" id="ARBA00011073"/>
    </source>
</evidence>
<dbReference type="Gene3D" id="3.40.50.200">
    <property type="entry name" value="Peptidase S8/S53 domain"/>
    <property type="match status" value="1"/>
</dbReference>
<dbReference type="InterPro" id="IPR010259">
    <property type="entry name" value="S8pro/Inhibitor_I9"/>
</dbReference>
<feature type="active site" description="Charge relay system" evidence="8 9">
    <location>
        <position position="217"/>
    </location>
</feature>
<comment type="caution">
    <text evidence="14">The sequence shown here is derived from an EMBL/GenBank/DDBJ whole genome shotgun (WGS) entry which is preliminary data.</text>
</comment>
<reference evidence="14 15" key="1">
    <citation type="submission" date="2018-12" db="EMBL/GenBank/DDBJ databases">
        <authorList>
            <person name="Sun L."/>
            <person name="Chen Z."/>
        </authorList>
    </citation>
    <scope>NUCLEOTIDE SEQUENCE [LARGE SCALE GENOMIC DNA]</scope>
    <source>
        <strain evidence="14 15">3-5-3</strain>
    </source>
</reference>
<dbReference type="Pfam" id="PF05922">
    <property type="entry name" value="Inhibitor_I9"/>
    <property type="match status" value="1"/>
</dbReference>
<dbReference type="InterPro" id="IPR022398">
    <property type="entry name" value="Peptidase_S8_His-AS"/>
</dbReference>
<dbReference type="SUPFAM" id="SSF52025">
    <property type="entry name" value="PA domain"/>
    <property type="match status" value="1"/>
</dbReference>
<dbReference type="PANTHER" id="PTHR43806:SF65">
    <property type="entry name" value="SERINE PROTEASE APRX"/>
    <property type="match status" value="1"/>
</dbReference>
<evidence type="ECO:0000256" key="10">
    <source>
        <dbReference type="RuleBase" id="RU003355"/>
    </source>
</evidence>
<evidence type="ECO:0000256" key="5">
    <source>
        <dbReference type="ARBA" id="ARBA00022729"/>
    </source>
</evidence>
<evidence type="ECO:0000256" key="2">
    <source>
        <dbReference type="ARBA" id="ARBA00022512"/>
    </source>
</evidence>
<dbReference type="OrthoDB" id="9798386at2"/>
<dbReference type="Gene3D" id="3.50.30.30">
    <property type="match status" value="1"/>
</dbReference>
<keyword evidence="15" id="KW-1185">Reference proteome</keyword>
<evidence type="ECO:0000313" key="14">
    <source>
        <dbReference type="EMBL" id="RUT29869.1"/>
    </source>
</evidence>
<dbReference type="GO" id="GO:0006508">
    <property type="term" value="P:proteolysis"/>
    <property type="evidence" value="ECO:0007669"/>
    <property type="project" value="UniProtKB-KW"/>
</dbReference>
<accession>A0A3S1D4X6</accession>
<evidence type="ECO:0000256" key="3">
    <source>
        <dbReference type="ARBA" id="ARBA00022525"/>
    </source>
</evidence>
<organism evidence="14 15">
    <name type="scientific">Paenibacillus zeisoli</name>
    <dbReference type="NCBI Taxonomy" id="2496267"/>
    <lineage>
        <taxon>Bacteria</taxon>
        <taxon>Bacillati</taxon>
        <taxon>Bacillota</taxon>
        <taxon>Bacilli</taxon>
        <taxon>Bacillales</taxon>
        <taxon>Paenibacillaceae</taxon>
        <taxon>Paenibacillus</taxon>
    </lineage>
</organism>
<dbReference type="CDD" id="cd02133">
    <property type="entry name" value="PA_C5a_like"/>
    <property type="match status" value="1"/>
</dbReference>
<dbReference type="InterPro" id="IPR000209">
    <property type="entry name" value="Peptidase_S8/S53_dom"/>
</dbReference>
<dbReference type="Gene3D" id="2.60.40.1080">
    <property type="match status" value="1"/>
</dbReference>
<evidence type="ECO:0000313" key="15">
    <source>
        <dbReference type="Proteomes" id="UP000272464"/>
    </source>
</evidence>
<feature type="compositionally biased region" description="Basic and acidic residues" evidence="11">
    <location>
        <begin position="240"/>
        <end position="251"/>
    </location>
</feature>
<gene>
    <name evidence="14" type="ORF">EJP77_13715</name>
</gene>
<dbReference type="SUPFAM" id="SSF52743">
    <property type="entry name" value="Subtilisin-like"/>
    <property type="match status" value="1"/>
</dbReference>
<dbReference type="PROSITE" id="PS00138">
    <property type="entry name" value="SUBTILASE_SER"/>
    <property type="match status" value="1"/>
</dbReference>
<dbReference type="InterPro" id="IPR008964">
    <property type="entry name" value="Invasin/intimin_cell_adhesion"/>
</dbReference>
<dbReference type="PROSITE" id="PS00136">
    <property type="entry name" value="SUBTILASE_ASP"/>
    <property type="match status" value="1"/>
</dbReference>
<dbReference type="Proteomes" id="UP000272464">
    <property type="component" value="Unassembled WGS sequence"/>
</dbReference>
<dbReference type="RefSeq" id="WP_127199813.1">
    <property type="nucleotide sequence ID" value="NZ_RZNX01000005.1"/>
</dbReference>
<evidence type="ECO:0000259" key="13">
    <source>
        <dbReference type="SMART" id="SM00635"/>
    </source>
</evidence>
<feature type="region of interest" description="Disordered" evidence="11">
    <location>
        <begin position="240"/>
        <end position="263"/>
    </location>
</feature>
<dbReference type="InterPro" id="IPR050131">
    <property type="entry name" value="Peptidase_S8_subtilisin-like"/>
</dbReference>
<feature type="domain" description="BIG2" evidence="13">
    <location>
        <begin position="1145"/>
        <end position="1226"/>
    </location>
</feature>
<evidence type="ECO:0000256" key="11">
    <source>
        <dbReference type="SAM" id="MobiDB-lite"/>
    </source>
</evidence>
<keyword evidence="7 9" id="KW-0720">Serine protease</keyword>
<dbReference type="InterPro" id="IPR034213">
    <property type="entry name" value="S8_Vpr-like"/>
</dbReference>
<dbReference type="InterPro" id="IPR003343">
    <property type="entry name" value="Big_2"/>
</dbReference>
<feature type="active site" description="Charge relay system" evidence="8 9">
    <location>
        <position position="265"/>
    </location>
</feature>
<dbReference type="Pfam" id="PF02225">
    <property type="entry name" value="PA"/>
    <property type="match status" value="1"/>
</dbReference>
<dbReference type="InterPro" id="IPR046450">
    <property type="entry name" value="PA_dom_sf"/>
</dbReference>
<keyword evidence="4 9" id="KW-0645">Protease</keyword>
<dbReference type="CDD" id="cd07474">
    <property type="entry name" value="Peptidases_S8_subtilisin_Vpr-like"/>
    <property type="match status" value="1"/>
</dbReference>
<feature type="active site" description="Charge relay system" evidence="8 9">
    <location>
        <position position="574"/>
    </location>
</feature>
<keyword evidence="2" id="KW-0134">Cell wall</keyword>
<evidence type="ECO:0000256" key="4">
    <source>
        <dbReference type="ARBA" id="ARBA00022670"/>
    </source>
</evidence>
<name>A0A3S1D4X6_9BACL</name>
<dbReference type="Pfam" id="PF00082">
    <property type="entry name" value="Peptidase_S8"/>
    <property type="match status" value="1"/>
</dbReference>
<keyword evidence="5 12" id="KW-0732">Signal</keyword>
<sequence>MKPISRQQWLVGVLSVSLVLGAASPGLASAASADAQTASKLKVQSRLSSNLNIPRSGELTPSAAPLLKSSASPQNFVPESDSSSLTTVIVQLKNDPIKVFEKQSAGASLADHTSKVRIEHNTFKSAAQALRGLTFKREYSKVFNGYSVELPANQVDGLLKLPGVKAVFPNLTYHATPVESTGGEVGPSEDNSIPYIGAPKWWNEGYKGKGVKVAVIDTGVDYNHPSLKGAYKGGYDFVDNDKDPFETKPDPTKPPVDGKPYDTEHGTHVSGTIVGRGNPNDPQGTQGWARGVAPEADLYVYRVLGPYGNGSTENVVAGIEEAVADGNDVINLSLGSDFNNQYTADSVAVDNAVKAGVEVAVSAGNEGPGDETLGSPGGSQLAISVGASTPPGETPIFKSAELGDLYAYLTTYSPELKDNKDGWGVAYAGLGKPADFAGVDVKGKIALISRGEISFHDKAVNAKAAGAAGVIIFNNVPGEIQATLGSEGDYVPTYTITKEDGLNLKAKAEASDYKIHIGTVHEQDLLADFSSRGPALPDYSIKPDITAPGVAITSSIPSWTGDYSNAYESLQGTSMAAPHVAGAAALLIERFKSERKEKHLDPEQIKALLTNNAVEIHDRSGTPYSVQLQGAGRIDLSNALTAEAIASVKEKLPIELQGSTNSEYQTGSLSFGQQAGGSTVTKEITLKNIADTKQTYDVQVKWSADGKNVPSLVSSTQQITLQPGQKQTTFTVKLTIPKGTPESKFEGQVLLVKQGDGHTLRLPASVYVGDAYKLGEINNIAFSNDIFSPNKDYLADTTDVSFNVNYPIKDFDLVVNSDTEGDQGILYSGLSHAPVHNPDTYTLPDWDAKVTDHGQEKSLKDGLYWLTPVIHDTNSRLDQERAPFVVDREAPKAEIDQPGLVINEADGTKGTISGQVLGDTLLNVLPNVKYSDVIGVAVLTTDPSGTYTQADGVVDDKGHFSVNVPVYPDIDNSYEVYVYDAASNGLLTPLATLKKNQEQAKIFADPATQEVKTNTEFQVGIKFATTAKANSASFSLVYPKNLTLNAVKLNSAVVPDPQNAVVTQNIVDAPNGDKQLNYSVSLKSGTFTGSDQLASVSFQSATAGQYALTLATASVKAGAVQVPVTGLNTVQVVVKSGGTDPGTPEPGVFNLDSDDYSLLVGEQFETVALFTDQNGKVTNVSSDAVYTSKNPKVVTVDKYGVLTGVSKGVTQITATYKGHTVTAGILVVVPYVKPSSSSVSEQ</sequence>
<dbReference type="InterPro" id="IPR023827">
    <property type="entry name" value="Peptidase_S8_Asp-AS"/>
</dbReference>